<proteinExistence type="predicted"/>
<keyword evidence="1" id="KW-0812">Transmembrane</keyword>
<organism evidence="2 3">
    <name type="scientific">Ilyodon furcidens</name>
    <name type="common">goldbreast splitfin</name>
    <dbReference type="NCBI Taxonomy" id="33524"/>
    <lineage>
        <taxon>Eukaryota</taxon>
        <taxon>Metazoa</taxon>
        <taxon>Chordata</taxon>
        <taxon>Craniata</taxon>
        <taxon>Vertebrata</taxon>
        <taxon>Euteleostomi</taxon>
        <taxon>Actinopterygii</taxon>
        <taxon>Neopterygii</taxon>
        <taxon>Teleostei</taxon>
        <taxon>Neoteleostei</taxon>
        <taxon>Acanthomorphata</taxon>
        <taxon>Ovalentaria</taxon>
        <taxon>Atherinomorphae</taxon>
        <taxon>Cyprinodontiformes</taxon>
        <taxon>Goodeidae</taxon>
        <taxon>Ilyodon</taxon>
    </lineage>
</organism>
<keyword evidence="1" id="KW-0472">Membrane</keyword>
<dbReference type="Proteomes" id="UP001482620">
    <property type="component" value="Unassembled WGS sequence"/>
</dbReference>
<keyword evidence="3" id="KW-1185">Reference proteome</keyword>
<keyword evidence="1" id="KW-1133">Transmembrane helix</keyword>
<protein>
    <submittedName>
        <fullName evidence="2">Uncharacterized protein</fullName>
    </submittedName>
</protein>
<evidence type="ECO:0000313" key="3">
    <source>
        <dbReference type="Proteomes" id="UP001482620"/>
    </source>
</evidence>
<dbReference type="EMBL" id="JAHRIQ010085023">
    <property type="protein sequence ID" value="MEQ2249379.1"/>
    <property type="molecule type" value="Genomic_DNA"/>
</dbReference>
<comment type="caution">
    <text evidence="2">The sequence shown here is derived from an EMBL/GenBank/DDBJ whole genome shotgun (WGS) entry which is preliminary data.</text>
</comment>
<gene>
    <name evidence="2" type="ORF">ILYODFUR_028575</name>
</gene>
<reference evidence="2 3" key="1">
    <citation type="submission" date="2021-06" db="EMBL/GenBank/DDBJ databases">
        <authorList>
            <person name="Palmer J.M."/>
        </authorList>
    </citation>
    <scope>NUCLEOTIDE SEQUENCE [LARGE SCALE GENOMIC DNA]</scope>
    <source>
        <strain evidence="3">if_2019</strain>
        <tissue evidence="2">Muscle</tissue>
    </source>
</reference>
<feature type="transmembrane region" description="Helical" evidence="1">
    <location>
        <begin position="65"/>
        <end position="83"/>
    </location>
</feature>
<accession>A0ABV0UW20</accession>
<sequence length="131" mass="14600">MLTNGHETSSSPCCILCLSMAKRNQMYPPGCRNLTAAKAPGGEGFTSHEQNVFGFKHVRIEKKKLKALFVFLFCFCFSFNYFLSFQADYFNVTLSHSNVNSSTAQCPDGWRRGLTHTSSSQWVHGNTTGSV</sequence>
<evidence type="ECO:0000313" key="2">
    <source>
        <dbReference type="EMBL" id="MEQ2249379.1"/>
    </source>
</evidence>
<evidence type="ECO:0000256" key="1">
    <source>
        <dbReference type="SAM" id="Phobius"/>
    </source>
</evidence>
<name>A0ABV0UW20_9TELE</name>